<evidence type="ECO:0000313" key="2">
    <source>
        <dbReference type="Proteomes" id="UP001144978"/>
    </source>
</evidence>
<comment type="caution">
    <text evidence="1">The sequence shown here is derived from an EMBL/GenBank/DDBJ whole genome shotgun (WGS) entry which is preliminary data.</text>
</comment>
<dbReference type="Proteomes" id="UP001144978">
    <property type="component" value="Unassembled WGS sequence"/>
</dbReference>
<organism evidence="1 2">
    <name type="scientific">Trametes sanguinea</name>
    <dbReference type="NCBI Taxonomy" id="158606"/>
    <lineage>
        <taxon>Eukaryota</taxon>
        <taxon>Fungi</taxon>
        <taxon>Dikarya</taxon>
        <taxon>Basidiomycota</taxon>
        <taxon>Agaricomycotina</taxon>
        <taxon>Agaricomycetes</taxon>
        <taxon>Polyporales</taxon>
        <taxon>Polyporaceae</taxon>
        <taxon>Trametes</taxon>
    </lineage>
</organism>
<gene>
    <name evidence="1" type="ORF">NUW54_g46</name>
</gene>
<keyword evidence="2" id="KW-1185">Reference proteome</keyword>
<protein>
    <submittedName>
        <fullName evidence="1">Uncharacterized protein</fullName>
    </submittedName>
</protein>
<name>A0ACC1QDB2_9APHY</name>
<evidence type="ECO:0000313" key="1">
    <source>
        <dbReference type="EMBL" id="KAJ3019580.1"/>
    </source>
</evidence>
<dbReference type="EMBL" id="JANSHE010000005">
    <property type="protein sequence ID" value="KAJ3019580.1"/>
    <property type="molecule type" value="Genomic_DNA"/>
</dbReference>
<reference evidence="1" key="1">
    <citation type="submission" date="2022-08" db="EMBL/GenBank/DDBJ databases">
        <title>Genome Sequence of Pycnoporus sanguineus.</title>
        <authorList>
            <person name="Buettner E."/>
        </authorList>
    </citation>
    <scope>NUCLEOTIDE SEQUENCE</scope>
    <source>
        <strain evidence="1">CG-C14</strain>
    </source>
</reference>
<proteinExistence type="predicted"/>
<accession>A0ACC1QDB2</accession>
<sequence>MSEDVAPTFEVDNIIYRPLLTSIKAAYEDTVAARYHHIPFKLFARAPPATMSPPPSASASSSNTAQQRDLDPIPSSSSESFGIHHLSPHPLQQLFLEVRNLDALCELNDAIQLKATLPDVVTQAYEQAYGTPPTAAVLRFCKKELFQQIWLLLLNDDFVEAYIHGFVIKCVDRITQRLFPRILTYSADYPENCLIACIKYLGRCPCPDCLVSRDKIHLMGTKNDMANCWIFRRGVAPEGKRVEGLLGETSTSAMQSAFSRRLVSFGFNIYRTLVPDVMHEVELSVWKSTLTHLVRILVAQGASTVNIFNARFANVPPFGRDTIHRFDANIAGLKKLAAAPHWVTGTSNWRQARKSSKSKGPGQAQDIAPSAHSKGHVDRPCKDFNLNTYKFHHLGDYATSAHLVESLDGPSTVTSKLEHRHVKHFYVRTNKNFQFGLQIARHEHRKRIEPEDRSSSSPNVHTEILEELCHPLRINGFVHDNKGDLAVKDFIPKLHHHVYAWLVAGAGSPPNRNLELTGHELASLRI</sequence>